<dbReference type="InterPro" id="IPR029346">
    <property type="entry name" value="USP_C"/>
</dbReference>
<dbReference type="InterPro" id="IPR024774">
    <property type="entry name" value="PH_dom-Mcp5-type"/>
</dbReference>
<dbReference type="EMBL" id="BAABUJ010000037">
    <property type="protein sequence ID" value="GAA5804693.1"/>
    <property type="molecule type" value="Genomic_DNA"/>
</dbReference>
<evidence type="ECO:0000256" key="3">
    <source>
        <dbReference type="ARBA" id="ARBA00012759"/>
    </source>
</evidence>
<dbReference type="InterPro" id="IPR001849">
    <property type="entry name" value="PH_domain"/>
</dbReference>
<evidence type="ECO:0000259" key="10">
    <source>
        <dbReference type="PROSITE" id="PS50144"/>
    </source>
</evidence>
<dbReference type="Pfam" id="PF12814">
    <property type="entry name" value="Mcp5_PH"/>
    <property type="match status" value="1"/>
</dbReference>
<keyword evidence="13" id="KW-1185">Reference proteome</keyword>
<dbReference type="InterPro" id="IPR002083">
    <property type="entry name" value="MATH/TRAF_dom"/>
</dbReference>
<comment type="caution">
    <text evidence="12">The sequence shown here is derived from an EMBL/GenBank/DDBJ whole genome shotgun (WGS) entry which is preliminary data.</text>
</comment>
<dbReference type="InterPro" id="IPR050164">
    <property type="entry name" value="Peptidase_C19"/>
</dbReference>
<evidence type="ECO:0000256" key="6">
    <source>
        <dbReference type="ARBA" id="ARBA00022801"/>
    </source>
</evidence>
<protein>
    <recommendedName>
        <fullName evidence="3">ubiquitinyl hydrolase 1</fullName>
        <ecNumber evidence="3">3.4.19.12</ecNumber>
    </recommendedName>
</protein>
<dbReference type="Pfam" id="PF00443">
    <property type="entry name" value="UCH"/>
    <property type="match status" value="1"/>
</dbReference>
<dbReference type="Pfam" id="PF14533">
    <property type="entry name" value="USP7_C2"/>
    <property type="match status" value="1"/>
</dbReference>
<dbReference type="PANTHER" id="PTHR24006">
    <property type="entry name" value="UBIQUITIN CARBOXYL-TERMINAL HYDROLASE"/>
    <property type="match status" value="1"/>
</dbReference>
<dbReference type="CDD" id="cd02659">
    <property type="entry name" value="peptidase_C19C"/>
    <property type="match status" value="1"/>
</dbReference>
<keyword evidence="8" id="KW-0175">Coiled coil</keyword>
<comment type="catalytic activity">
    <reaction evidence="1">
        <text>Thiol-dependent hydrolysis of ester, thioester, amide, peptide and isopeptide bonds formed by the C-terminal Gly of ubiquitin (a 76-residue protein attached to proteins as an intracellular targeting signal).</text>
        <dbReference type="EC" id="3.4.19.12"/>
    </reaction>
</comment>
<evidence type="ECO:0000256" key="5">
    <source>
        <dbReference type="ARBA" id="ARBA00022786"/>
    </source>
</evidence>
<evidence type="ECO:0000256" key="1">
    <source>
        <dbReference type="ARBA" id="ARBA00000707"/>
    </source>
</evidence>
<accession>A0ABP9YCL2</accession>
<dbReference type="EC" id="3.4.19.12" evidence="3"/>
<feature type="domain" description="MATH" evidence="10">
    <location>
        <begin position="11"/>
        <end position="137"/>
    </location>
</feature>
<feature type="coiled-coil region" evidence="8">
    <location>
        <begin position="1140"/>
        <end position="1216"/>
    </location>
</feature>
<reference evidence="12 13" key="1">
    <citation type="submission" date="2024-04" db="EMBL/GenBank/DDBJ databases">
        <title>genome sequences of Mucor flavus KT1a and Helicostylum pulchrum KT1b strains isolation_sourced from the surface of a dry-aged beef.</title>
        <authorList>
            <person name="Toyotome T."/>
            <person name="Hosono M."/>
            <person name="Torimaru M."/>
            <person name="Fukuda K."/>
            <person name="Mikami N."/>
        </authorList>
    </citation>
    <scope>NUCLEOTIDE SEQUENCE [LARGE SCALE GENOMIC DNA]</scope>
    <source>
        <strain evidence="12 13">KT1b</strain>
    </source>
</reference>
<dbReference type="Gene3D" id="2.60.210.10">
    <property type="entry name" value="Apoptosis, Tumor Necrosis Factor Receptor Associated Protein 2, Chain A"/>
    <property type="match status" value="1"/>
</dbReference>
<dbReference type="InterPro" id="IPR028889">
    <property type="entry name" value="USP"/>
</dbReference>
<feature type="region of interest" description="Disordered" evidence="9">
    <location>
        <begin position="1370"/>
        <end position="1389"/>
    </location>
</feature>
<evidence type="ECO:0000256" key="9">
    <source>
        <dbReference type="SAM" id="MobiDB-lite"/>
    </source>
</evidence>
<organism evidence="12 13">
    <name type="scientific">Helicostylum pulchrum</name>
    <dbReference type="NCBI Taxonomy" id="562976"/>
    <lineage>
        <taxon>Eukaryota</taxon>
        <taxon>Fungi</taxon>
        <taxon>Fungi incertae sedis</taxon>
        <taxon>Mucoromycota</taxon>
        <taxon>Mucoromycotina</taxon>
        <taxon>Mucoromycetes</taxon>
        <taxon>Mucorales</taxon>
        <taxon>Mucorineae</taxon>
        <taxon>Mucoraceae</taxon>
        <taxon>Helicostylum</taxon>
    </lineage>
</organism>
<evidence type="ECO:0000256" key="8">
    <source>
        <dbReference type="SAM" id="Coils"/>
    </source>
</evidence>
<dbReference type="InterPro" id="IPR038765">
    <property type="entry name" value="Papain-like_cys_pep_sf"/>
</dbReference>
<proteinExistence type="inferred from homology"/>
<dbReference type="SUPFAM" id="SSF49599">
    <property type="entry name" value="TRAF domain-like"/>
    <property type="match status" value="1"/>
</dbReference>
<evidence type="ECO:0000313" key="12">
    <source>
        <dbReference type="EMBL" id="GAA5804693.1"/>
    </source>
</evidence>
<dbReference type="PROSITE" id="PS00973">
    <property type="entry name" value="USP_2"/>
    <property type="match status" value="1"/>
</dbReference>
<dbReference type="Pfam" id="PF22486">
    <property type="entry name" value="MATH_2"/>
    <property type="match status" value="1"/>
</dbReference>
<feature type="region of interest" description="Disordered" evidence="9">
    <location>
        <begin position="1089"/>
        <end position="1110"/>
    </location>
</feature>
<feature type="domain" description="USP" evidence="11">
    <location>
        <begin position="163"/>
        <end position="481"/>
    </location>
</feature>
<evidence type="ECO:0000256" key="7">
    <source>
        <dbReference type="ARBA" id="ARBA00022807"/>
    </source>
</evidence>
<evidence type="ECO:0000313" key="13">
    <source>
        <dbReference type="Proteomes" id="UP001476247"/>
    </source>
</evidence>
<dbReference type="Gene3D" id="3.90.70.10">
    <property type="entry name" value="Cysteine proteinases"/>
    <property type="match status" value="1"/>
</dbReference>
<evidence type="ECO:0000256" key="4">
    <source>
        <dbReference type="ARBA" id="ARBA00022670"/>
    </source>
</evidence>
<dbReference type="InterPro" id="IPR024729">
    <property type="entry name" value="USP7_ICP0-binding_dom"/>
</dbReference>
<dbReference type="Gene3D" id="3.10.20.90">
    <property type="entry name" value="Phosphatidylinositol 3-kinase Catalytic Subunit, Chain A, domain 1"/>
    <property type="match status" value="2"/>
</dbReference>
<keyword evidence="5" id="KW-0833">Ubl conjugation pathway</keyword>
<name>A0ABP9YCL2_9FUNG</name>
<dbReference type="InterPro" id="IPR008974">
    <property type="entry name" value="TRAF-like"/>
</dbReference>
<dbReference type="Pfam" id="PF12436">
    <property type="entry name" value="USP7_ICP0_bdg"/>
    <property type="match status" value="1"/>
</dbReference>
<sequence length="1721" mass="196589">MAPIEEEIVETKVDHWIVPSWSQLENRSTGPIIEAGGHQWNILMFPKGNNQSEYASVYLELTNAKTGKPDDYACAQFVVLLSRPSEPTKYIVHSAQHRFTSDESDWGFTRFIHLDSTPDTNLDAFLEQDSIRITTIIRVVKDPTGILWHNFVNYDSKKVTGYVGLQNQGATCYMNSLFQSLYFTNSFRKAVYQIPTENDTPTKSIALALQRVFYNLQFMNTAVGTTELTKSFGWDSLEAFRQHDVQEFNRVLQDNLEIKMKDTPADGAIKNLFVGKMKSYIKCINVNFESSRSEDYYDIQLNVKGCKNLENSFKDYITEETLEGDNKYMAEGYGLQTAKKGVIFESFPPVLHLQLKRFEYDMTRDMMVKINDRHEFPTEIDLEPYLSENADKSKGHKYVLHGVLVHSGDLSGGHYFAFVKPEKDGKWFKFDDDRVIPSTLKEVLEENYGGEQMPIAGVNMRPNGRPMNRFTNAYMLVYIRECMLDQVLSPVTDEDIPRHLAERIETEARIREQKRKEKEEQHLYMKAFIATEETFQCNQGFDFANFDEKDASENKIMVKRVRKDQTFASLKAELSQDIGIPDTQFRLWLMVNRQNRTVRIDIPIPKEEDQSSLDEVRAKFATNQVSLRLYLEKATVFDSEGQAVFPLTTVPSAQNILIFIKHFKPEAQMIHGVGHLYVNKNEKVCTIINTLKEMIGFNQDEEILIYEEIKANMIDPVDFDATFAKAELQDGDILCVQKKLTPEEERLVTMHGGLTTVNEFMNYELGKVPVYFGPLVPDEFSPDFRLILHKDMGYEDIASCVARELNVDHTKLRLINPYVQNSNHATLRRFAGMKLGKILQNVYSAGGAMAQKARFLYEKLDVSLEEIESKCSVSVTVCTPTLKDLQVVDLLLPKDSSIFSLKKALIAKGVRFESKTGTRGLRIFDEINGRFGKEYTDKLWRETVSLHPFVKVYAEEVPQEEADRDTENDAFINVFHFHRSPTRTHSVPFKFVLKPNESLEDTKKRLQARTGLDDKEWSKVKINIVDDQDNVQLISDEDETLFSTYSYKPGDAIGLDHIDKNTKVDKTGAIFIRDLPPPLNEINFQAQENREPSFTNSLSPRQSTYMDSDCSPGSTYSSDYILNPATKIPINFGHGLLSQVQKMQSLLEEYQNSLTVLEIEKADHQQEINKLESRLKAKGLTEEKYKEDIWNLELKNQELYQRINDLTHQLSRSQLDRTRFLRQESQLIQDLDQLKSQHQIWQQTTQESHHLELTCLKKSLHTTCLEKESLFNQLQQKVIEPNKLTDHAPVNSDTALSLPTTLPNAIHPTHITVLQTSLTEAHHLIETMQQKLDLEKHERIEIDKLLREAQETIENYGSITSPTLSVHNSSCHHISSSNHHHRHQGCKKSSAAAAASAALGKSLGDELSLATSLPNLTAPVNIVDHHQRQQQKNKKTNELSLVQLPSQSNFLSPTTSIQSVEDEDNNYNGDIEQYAQYGSLLKKPTSYFYKSTRKESPPPTTKQITPSILFASSTTDSILNTNNHLELFPSNRIEPHTTAMDDGSVTALTRTMIGDWMYKYTRKVVGSGISENRHRRFFWIHPYTQTLYWSSREPGSSAGTSNTKSALVESFVLLPFDHKREKSCPPCILIQTPLRGLKVECIDMPSHDAWIKSLQFILADNTQPRLSQLGSVSKRHYLNRKKSRQGGALFPIADGEPDSTMFNNSTLVDVTSSSNNFLLNL</sequence>
<keyword evidence="7" id="KW-0788">Thiol protease</keyword>
<dbReference type="PROSITE" id="PS50235">
    <property type="entry name" value="USP_3"/>
    <property type="match status" value="1"/>
</dbReference>
<comment type="similarity">
    <text evidence="2">Belongs to the peptidase C19 family.</text>
</comment>
<dbReference type="Proteomes" id="UP001476247">
    <property type="component" value="Unassembled WGS sequence"/>
</dbReference>
<dbReference type="InterPro" id="IPR001394">
    <property type="entry name" value="Peptidase_C19_UCH"/>
</dbReference>
<dbReference type="SUPFAM" id="SSF54001">
    <property type="entry name" value="Cysteine proteinases"/>
    <property type="match status" value="1"/>
</dbReference>
<dbReference type="PROSITE" id="PS00972">
    <property type="entry name" value="USP_1"/>
    <property type="match status" value="1"/>
</dbReference>
<gene>
    <name evidence="12" type="ORF">HPULCUR_010196</name>
</gene>
<dbReference type="InterPro" id="IPR018200">
    <property type="entry name" value="USP_CS"/>
</dbReference>
<dbReference type="SMART" id="SM00233">
    <property type="entry name" value="PH"/>
    <property type="match status" value="1"/>
</dbReference>
<dbReference type="PANTHER" id="PTHR24006:SF644">
    <property type="entry name" value="UBIQUITIN CARBOXYL-TERMINAL HYDROLASE 7"/>
    <property type="match status" value="1"/>
</dbReference>
<evidence type="ECO:0000259" key="11">
    <source>
        <dbReference type="PROSITE" id="PS50235"/>
    </source>
</evidence>
<dbReference type="PROSITE" id="PS50144">
    <property type="entry name" value="MATH"/>
    <property type="match status" value="1"/>
</dbReference>
<keyword evidence="4" id="KW-0645">Protease</keyword>
<keyword evidence="6" id="KW-0378">Hydrolase</keyword>
<evidence type="ECO:0000256" key="2">
    <source>
        <dbReference type="ARBA" id="ARBA00009085"/>
    </source>
</evidence>